<dbReference type="Proteomes" id="UP001281147">
    <property type="component" value="Unassembled WGS sequence"/>
</dbReference>
<accession>A0ACC3MR53</accession>
<reference evidence="1" key="1">
    <citation type="submission" date="2023-07" db="EMBL/GenBank/DDBJ databases">
        <title>Black Yeasts Isolated from many extreme environments.</title>
        <authorList>
            <person name="Coleine C."/>
            <person name="Stajich J.E."/>
            <person name="Selbmann L."/>
        </authorList>
    </citation>
    <scope>NUCLEOTIDE SEQUENCE</scope>
    <source>
        <strain evidence="1">CCFEE 5714</strain>
    </source>
</reference>
<keyword evidence="2" id="KW-1185">Reference proteome</keyword>
<protein>
    <submittedName>
        <fullName evidence="1">Uncharacterized protein</fullName>
    </submittedName>
</protein>
<evidence type="ECO:0000313" key="1">
    <source>
        <dbReference type="EMBL" id="KAK3701609.1"/>
    </source>
</evidence>
<evidence type="ECO:0000313" key="2">
    <source>
        <dbReference type="Proteomes" id="UP001281147"/>
    </source>
</evidence>
<comment type="caution">
    <text evidence="1">The sequence shown here is derived from an EMBL/GenBank/DDBJ whole genome shotgun (WGS) entry which is preliminary data.</text>
</comment>
<proteinExistence type="predicted"/>
<organism evidence="1 2">
    <name type="scientific">Vermiconidia calcicola</name>
    <dbReference type="NCBI Taxonomy" id="1690605"/>
    <lineage>
        <taxon>Eukaryota</taxon>
        <taxon>Fungi</taxon>
        <taxon>Dikarya</taxon>
        <taxon>Ascomycota</taxon>
        <taxon>Pezizomycotina</taxon>
        <taxon>Dothideomycetes</taxon>
        <taxon>Dothideomycetidae</taxon>
        <taxon>Mycosphaerellales</taxon>
        <taxon>Extremaceae</taxon>
        <taxon>Vermiconidia</taxon>
    </lineage>
</organism>
<gene>
    <name evidence="1" type="ORF">LTR37_015360</name>
</gene>
<name>A0ACC3MR53_9PEZI</name>
<dbReference type="EMBL" id="JAUTXU010000171">
    <property type="protein sequence ID" value="KAK3701609.1"/>
    <property type="molecule type" value="Genomic_DNA"/>
</dbReference>
<sequence length="243" mass="26955">MEDLNHLHGSCACERNQYTIIIPTSSTSLAQVFFDNSVANRRSQATPVTAWLRVPLDFYHSTTYAHFPDETHHSIRRTFHTPAAHPAGLPTRRQFCGYCGTHLTAWNEGHEAHSADHLDITLGSLTGESVRRLQELAILADADEEDGDEGDEDDEDSMGGVIASSGRTSASAAHRMHNRGMPYFEEMVENSRLGRIKRQKGGHSSRDGRMTVHWEVVEIGGDEPTSIETSSGGESNKRQRVDE</sequence>